<evidence type="ECO:0000256" key="5">
    <source>
        <dbReference type="ARBA" id="ARBA00023136"/>
    </source>
</evidence>
<evidence type="ECO:0000256" key="4">
    <source>
        <dbReference type="ARBA" id="ARBA00022989"/>
    </source>
</evidence>
<dbReference type="EMBL" id="AP024484">
    <property type="protein sequence ID" value="BCS84708.1"/>
    <property type="molecule type" value="Genomic_DNA"/>
</dbReference>
<name>A0ABM7NW38_9BACT</name>
<sequence length="428" mass="47964">MIKIYIRQALTLIKQNKLYSFIYIMGTGLSVALIMIVFIIYYIKFAPIYPENNRNNTLVFKSIDKIDNQDSNSSGNLSYSLCSKVLGKIKGVKNIAIKERFTKSGSGYVINMPKGKDNISVDLTLTNGDFWKVFTFNFISGKPYTEANIEANNKCAVICESTAKAVYGSTNVAGRELTINGDRYKISGVVEDVSAAMSATYSEVWTTISKEAMKSYDKDNLLGSYSCFMTINENSTKDEVRNEIQSYFKRLNNTNKNFKINIMNQPDEYWQSTFRYWTNEGPNINEIITDFLIMMFALLFVPALNLCGLISSRMENRLCEMGIRKTFGAKKNSLILQVVCENLALTAIGAVAGLVLSYLVVLISSDWILNIFSNGGATNTHITFNMLFNPIIIGIAIVICMILNLLSAVIPASLSLRHNIIYSLNTKR</sequence>
<evidence type="ECO:0000313" key="9">
    <source>
        <dbReference type="EMBL" id="BCS84708.1"/>
    </source>
</evidence>
<dbReference type="RefSeq" id="WP_207154883.1">
    <property type="nucleotide sequence ID" value="NZ_AP024484.1"/>
</dbReference>
<dbReference type="Pfam" id="PF12704">
    <property type="entry name" value="MacB_PCD"/>
    <property type="match status" value="1"/>
</dbReference>
<evidence type="ECO:0000256" key="6">
    <source>
        <dbReference type="SAM" id="Phobius"/>
    </source>
</evidence>
<keyword evidence="10" id="KW-1185">Reference proteome</keyword>
<dbReference type="InterPro" id="IPR025857">
    <property type="entry name" value="MacB_PCD"/>
</dbReference>
<evidence type="ECO:0000256" key="3">
    <source>
        <dbReference type="ARBA" id="ARBA00022692"/>
    </source>
</evidence>
<feature type="transmembrane region" description="Helical" evidence="6">
    <location>
        <begin position="21"/>
        <end position="43"/>
    </location>
</feature>
<dbReference type="PANTHER" id="PTHR30572:SF18">
    <property type="entry name" value="ABC-TYPE MACROLIDE FAMILY EXPORT SYSTEM PERMEASE COMPONENT 2"/>
    <property type="match status" value="1"/>
</dbReference>
<dbReference type="Pfam" id="PF02687">
    <property type="entry name" value="FtsX"/>
    <property type="match status" value="1"/>
</dbReference>
<accession>A0ABM7NW38</accession>
<keyword evidence="3 6" id="KW-0812">Transmembrane</keyword>
<feature type="domain" description="MacB-like periplasmic core" evidence="8">
    <location>
        <begin position="20"/>
        <end position="246"/>
    </location>
</feature>
<feature type="domain" description="ABC3 transporter permease C-terminal" evidence="7">
    <location>
        <begin position="293"/>
        <end position="420"/>
    </location>
</feature>
<keyword evidence="5 6" id="KW-0472">Membrane</keyword>
<dbReference type="Proteomes" id="UP001319045">
    <property type="component" value="Chromosome"/>
</dbReference>
<dbReference type="InterPro" id="IPR003838">
    <property type="entry name" value="ABC3_permease_C"/>
</dbReference>
<evidence type="ECO:0000313" key="10">
    <source>
        <dbReference type="Proteomes" id="UP001319045"/>
    </source>
</evidence>
<gene>
    <name evidence="9" type="ORF">prwr041_06010</name>
</gene>
<evidence type="ECO:0000256" key="1">
    <source>
        <dbReference type="ARBA" id="ARBA00004651"/>
    </source>
</evidence>
<feature type="transmembrane region" description="Helical" evidence="6">
    <location>
        <begin position="333"/>
        <end position="360"/>
    </location>
</feature>
<evidence type="ECO:0000259" key="8">
    <source>
        <dbReference type="Pfam" id="PF12704"/>
    </source>
</evidence>
<proteinExistence type="predicted"/>
<reference evidence="9 10" key="1">
    <citation type="journal article" date="2022" name="Int. J. Syst. Evol. Microbiol.">
        <title>Prevotella herbatica sp. nov., a plant polysaccharide-decomposing anaerobic bacterium isolated from a methanogenic reactor.</title>
        <authorList>
            <person name="Uek A."/>
            <person name="Tonouchi A."/>
            <person name="Kaku N."/>
            <person name="Ueki K."/>
        </authorList>
    </citation>
    <scope>NUCLEOTIDE SEQUENCE [LARGE SCALE GENOMIC DNA]</scope>
    <source>
        <strain evidence="9 10">WR041</strain>
    </source>
</reference>
<evidence type="ECO:0000256" key="2">
    <source>
        <dbReference type="ARBA" id="ARBA00022475"/>
    </source>
</evidence>
<feature type="transmembrane region" description="Helical" evidence="6">
    <location>
        <begin position="291"/>
        <end position="312"/>
    </location>
</feature>
<protein>
    <submittedName>
        <fullName evidence="9">ABC transporter permease</fullName>
    </submittedName>
</protein>
<keyword evidence="4 6" id="KW-1133">Transmembrane helix</keyword>
<evidence type="ECO:0000259" key="7">
    <source>
        <dbReference type="Pfam" id="PF02687"/>
    </source>
</evidence>
<feature type="transmembrane region" description="Helical" evidence="6">
    <location>
        <begin position="391"/>
        <end position="414"/>
    </location>
</feature>
<dbReference type="InterPro" id="IPR050250">
    <property type="entry name" value="Macrolide_Exporter_MacB"/>
</dbReference>
<dbReference type="PANTHER" id="PTHR30572">
    <property type="entry name" value="MEMBRANE COMPONENT OF TRANSPORTER-RELATED"/>
    <property type="match status" value="1"/>
</dbReference>
<organism evidence="9 10">
    <name type="scientific">Prevotella herbatica</name>
    <dbReference type="NCBI Taxonomy" id="2801997"/>
    <lineage>
        <taxon>Bacteria</taxon>
        <taxon>Pseudomonadati</taxon>
        <taxon>Bacteroidota</taxon>
        <taxon>Bacteroidia</taxon>
        <taxon>Bacteroidales</taxon>
        <taxon>Prevotellaceae</taxon>
        <taxon>Prevotella</taxon>
    </lineage>
</organism>
<keyword evidence="2" id="KW-1003">Cell membrane</keyword>
<comment type="subcellular location">
    <subcellularLocation>
        <location evidence="1">Cell membrane</location>
        <topology evidence="1">Multi-pass membrane protein</topology>
    </subcellularLocation>
</comment>